<keyword evidence="1" id="KW-0677">Repeat</keyword>
<dbReference type="FunFam" id="2.60.40.10:FF:000223">
    <property type="entry name" value="Platelet-derived growth factor receptor beta"/>
    <property type="match status" value="1"/>
</dbReference>
<name>A0ABD0PRL8_CIRMR</name>
<reference evidence="5 6" key="1">
    <citation type="submission" date="2024-05" db="EMBL/GenBank/DDBJ databases">
        <title>Genome sequencing and assembly of Indian major carp, Cirrhinus mrigala (Hamilton, 1822).</title>
        <authorList>
            <person name="Mohindra V."/>
            <person name="Chowdhury L.M."/>
            <person name="Lal K."/>
            <person name="Jena J.K."/>
        </authorList>
    </citation>
    <scope>NUCLEOTIDE SEQUENCE [LARGE SCALE GENOMIC DNA]</scope>
    <source>
        <strain evidence="5">CM1030</strain>
        <tissue evidence="5">Blood</tissue>
    </source>
</reference>
<keyword evidence="2" id="KW-1015">Disulfide bond</keyword>
<organism evidence="5 6">
    <name type="scientific">Cirrhinus mrigala</name>
    <name type="common">Mrigala</name>
    <dbReference type="NCBI Taxonomy" id="683832"/>
    <lineage>
        <taxon>Eukaryota</taxon>
        <taxon>Metazoa</taxon>
        <taxon>Chordata</taxon>
        <taxon>Craniata</taxon>
        <taxon>Vertebrata</taxon>
        <taxon>Euteleostomi</taxon>
        <taxon>Actinopterygii</taxon>
        <taxon>Neopterygii</taxon>
        <taxon>Teleostei</taxon>
        <taxon>Ostariophysi</taxon>
        <taxon>Cypriniformes</taxon>
        <taxon>Cyprinidae</taxon>
        <taxon>Labeoninae</taxon>
        <taxon>Labeonini</taxon>
        <taxon>Cirrhinus</taxon>
    </lineage>
</organism>
<comment type="caution">
    <text evidence="5">The sequence shown here is derived from an EMBL/GenBank/DDBJ whole genome shotgun (WGS) entry which is preliminary data.</text>
</comment>
<evidence type="ECO:0000256" key="2">
    <source>
        <dbReference type="ARBA" id="ARBA00023157"/>
    </source>
</evidence>
<evidence type="ECO:0000256" key="3">
    <source>
        <dbReference type="ARBA" id="ARBA00023180"/>
    </source>
</evidence>
<feature type="non-terminal residue" evidence="5">
    <location>
        <position position="1"/>
    </location>
</feature>
<evidence type="ECO:0000313" key="6">
    <source>
        <dbReference type="Proteomes" id="UP001529510"/>
    </source>
</evidence>
<proteinExistence type="predicted"/>
<keyword evidence="4" id="KW-0393">Immunoglobulin domain</keyword>
<dbReference type="AlphaFoldDB" id="A0ABD0PRL8"/>
<gene>
    <name evidence="5" type="ORF">M9458_028887</name>
</gene>
<dbReference type="Gene3D" id="2.60.40.10">
    <property type="entry name" value="Immunoglobulins"/>
    <property type="match status" value="1"/>
</dbReference>
<sequence>PEVWFLENEHLMVTKTGEEGTVPCLVTNPSIKVTLYDRESEIMVEGSYNPTVGYTAALEDRTYKCKGELNGEEKESVPFYVFSIFGTFAF</sequence>
<accession>A0ABD0PRL8</accession>
<keyword evidence="3" id="KW-0325">Glycoprotein</keyword>
<dbReference type="EMBL" id="JAMKFB020000014">
    <property type="protein sequence ID" value="KAL0176557.1"/>
    <property type="molecule type" value="Genomic_DNA"/>
</dbReference>
<dbReference type="InterPro" id="IPR013783">
    <property type="entry name" value="Ig-like_fold"/>
</dbReference>
<protein>
    <recommendedName>
        <fullName evidence="7">Ig-like domain-containing protein</fullName>
    </recommendedName>
</protein>
<evidence type="ECO:0000256" key="1">
    <source>
        <dbReference type="ARBA" id="ARBA00022737"/>
    </source>
</evidence>
<dbReference type="Proteomes" id="UP001529510">
    <property type="component" value="Unassembled WGS sequence"/>
</dbReference>
<keyword evidence="6" id="KW-1185">Reference proteome</keyword>
<evidence type="ECO:0000256" key="4">
    <source>
        <dbReference type="ARBA" id="ARBA00023319"/>
    </source>
</evidence>
<evidence type="ECO:0000313" key="5">
    <source>
        <dbReference type="EMBL" id="KAL0176557.1"/>
    </source>
</evidence>
<evidence type="ECO:0008006" key="7">
    <source>
        <dbReference type="Google" id="ProtNLM"/>
    </source>
</evidence>